<sequence>MSITRAAPGPRVGHDYIVDYIGPVPGRAGRTTRQGHRTHFSPSVRPAFSNFLSQDRTNVYRCGRLSSAPTMRLTGSQGNQPALHREGIQPLPIGCEKKSNHTNSVNNLRKEQRRIIAQVQCSFDKQKLVLKTPTNNPCIMHPRRS</sequence>
<dbReference type="GeneID" id="69035051"/>
<protein>
    <submittedName>
        <fullName evidence="1">Uncharacterized protein</fullName>
    </submittedName>
</protein>
<name>C0NDU2_AJECG</name>
<reference evidence="1" key="1">
    <citation type="submission" date="2009-02" db="EMBL/GenBank/DDBJ databases">
        <title>The Genome Sequence of Ajellomyces capsulatus strain G186AR.</title>
        <authorList>
            <consortium name="The Broad Institute Genome Sequencing Platform"/>
            <person name="Champion M."/>
            <person name="Cuomo C."/>
            <person name="Ma L.-J."/>
            <person name="Henn M.R."/>
            <person name="Sil A."/>
            <person name="Goldman B."/>
            <person name="Young S.K."/>
            <person name="Kodira C.D."/>
            <person name="Zeng Q."/>
            <person name="Koehrsen M."/>
            <person name="Alvarado L."/>
            <person name="Berlin A."/>
            <person name="Borenstein D."/>
            <person name="Chen Z."/>
            <person name="Engels R."/>
            <person name="Freedman E."/>
            <person name="Gellesch M."/>
            <person name="Goldberg J."/>
            <person name="Griggs A."/>
            <person name="Gujja S."/>
            <person name="Heiman D."/>
            <person name="Hepburn T."/>
            <person name="Howarth C."/>
            <person name="Jen D."/>
            <person name="Larson L."/>
            <person name="Lewis B."/>
            <person name="Mehta T."/>
            <person name="Park D."/>
            <person name="Pearson M."/>
            <person name="Roberts A."/>
            <person name="Saif S."/>
            <person name="Shea T."/>
            <person name="Shenoy N."/>
            <person name="Sisk P."/>
            <person name="Stolte C."/>
            <person name="Sykes S."/>
            <person name="Walk T."/>
            <person name="White J."/>
            <person name="Yandava C."/>
            <person name="Klein B."/>
            <person name="McEwen J.G."/>
            <person name="Puccia R."/>
            <person name="Goldman G.H."/>
            <person name="Felipe M.S."/>
            <person name="Nino-Vega G."/>
            <person name="San-Blas G."/>
            <person name="Taylor J."/>
            <person name="Mendoza L."/>
            <person name="Galagan J."/>
            <person name="Nusbaum C."/>
            <person name="Birren B."/>
        </authorList>
    </citation>
    <scope>NUCLEOTIDE SEQUENCE</scope>
    <source>
        <strain evidence="1">G186AR</strain>
    </source>
</reference>
<dbReference type="VEuPathDB" id="FungiDB:I7I50_00439"/>
<dbReference type="HOGENOM" id="CLU_1786349_0_0_1"/>
<proteinExistence type="predicted"/>
<evidence type="ECO:0000313" key="2">
    <source>
        <dbReference type="Proteomes" id="UP000001631"/>
    </source>
</evidence>
<dbReference type="RefSeq" id="XP_045290870.1">
    <property type="nucleotide sequence ID" value="XM_045429084.1"/>
</dbReference>
<dbReference type="AlphaFoldDB" id="C0NDU2"/>
<keyword evidence="2" id="KW-1185">Reference proteome</keyword>
<dbReference type="EMBL" id="GG663364">
    <property type="protein sequence ID" value="EEH10390.1"/>
    <property type="molecule type" value="Genomic_DNA"/>
</dbReference>
<evidence type="ECO:0000313" key="1">
    <source>
        <dbReference type="EMBL" id="EEH10390.1"/>
    </source>
</evidence>
<organism evidence="1 2">
    <name type="scientific">Ajellomyces capsulatus (strain G186AR / H82 / ATCC MYA-2454 / RMSCC 2432)</name>
    <name type="common">Darling's disease fungus</name>
    <name type="synonym">Histoplasma capsulatum</name>
    <dbReference type="NCBI Taxonomy" id="447093"/>
    <lineage>
        <taxon>Eukaryota</taxon>
        <taxon>Fungi</taxon>
        <taxon>Dikarya</taxon>
        <taxon>Ascomycota</taxon>
        <taxon>Pezizomycotina</taxon>
        <taxon>Eurotiomycetes</taxon>
        <taxon>Eurotiomycetidae</taxon>
        <taxon>Onygenales</taxon>
        <taxon>Ajellomycetaceae</taxon>
        <taxon>Histoplasma</taxon>
    </lineage>
</organism>
<dbReference type="InParanoid" id="C0NDU2"/>
<dbReference type="Proteomes" id="UP000001631">
    <property type="component" value="Unassembled WGS sequence"/>
</dbReference>
<gene>
    <name evidence="1" type="ORF">HCBG_02035</name>
</gene>
<accession>C0NDU2</accession>